<name>A0A8J3HSY3_9RICK</name>
<keyword evidence="19" id="KW-1185">Reference proteome</keyword>
<comment type="pathway">
    <text evidence="2 16">Porphyrin-containing compound metabolism; protoporphyrin-IX biosynthesis; 5-aminolevulinate from glycine: step 1/1.</text>
</comment>
<comment type="cofactor">
    <cofactor evidence="1 15">
        <name>pyridoxal 5'-phosphate</name>
        <dbReference type="ChEBI" id="CHEBI:597326"/>
    </cofactor>
</comment>
<evidence type="ECO:0000256" key="1">
    <source>
        <dbReference type="ARBA" id="ARBA00001933"/>
    </source>
</evidence>
<dbReference type="GO" id="GO:0003870">
    <property type="term" value="F:5-aminolevulinate synthase activity"/>
    <property type="evidence" value="ECO:0007669"/>
    <property type="project" value="UniProtKB-EC"/>
</dbReference>
<evidence type="ECO:0000256" key="8">
    <source>
        <dbReference type="ARBA" id="ARBA00022898"/>
    </source>
</evidence>
<dbReference type="FunFam" id="3.40.640.10:FF:000006">
    <property type="entry name" value="5-aminolevulinate synthase, mitochondrial"/>
    <property type="match status" value="1"/>
</dbReference>
<dbReference type="Pfam" id="PF00155">
    <property type="entry name" value="Aminotran_1_2"/>
    <property type="match status" value="1"/>
</dbReference>
<comment type="subunit">
    <text evidence="4">Homodimer.</text>
</comment>
<comment type="catalytic activity">
    <reaction evidence="14 16">
        <text>succinyl-CoA + glycine + H(+) = 5-aminolevulinate + CO2 + CoA</text>
        <dbReference type="Rhea" id="RHEA:12921"/>
        <dbReference type="ChEBI" id="CHEBI:15378"/>
        <dbReference type="ChEBI" id="CHEBI:16526"/>
        <dbReference type="ChEBI" id="CHEBI:57287"/>
        <dbReference type="ChEBI" id="CHEBI:57292"/>
        <dbReference type="ChEBI" id="CHEBI:57305"/>
        <dbReference type="ChEBI" id="CHEBI:356416"/>
        <dbReference type="EC" id="2.3.1.37"/>
    </reaction>
</comment>
<organism evidence="18 19">
    <name type="scientific">Candidatus Mesenet longicola</name>
    <dbReference type="NCBI Taxonomy" id="1892558"/>
    <lineage>
        <taxon>Bacteria</taxon>
        <taxon>Pseudomonadati</taxon>
        <taxon>Pseudomonadota</taxon>
        <taxon>Alphaproteobacteria</taxon>
        <taxon>Rickettsiales</taxon>
        <taxon>Anaplasmataceae</taxon>
        <taxon>Candidatus Mesenet</taxon>
    </lineage>
</organism>
<evidence type="ECO:0000256" key="9">
    <source>
        <dbReference type="ARBA" id="ARBA00023133"/>
    </source>
</evidence>
<dbReference type="InterPro" id="IPR004839">
    <property type="entry name" value="Aminotransferase_I/II_large"/>
</dbReference>
<dbReference type="Gene3D" id="3.40.640.10">
    <property type="entry name" value="Type I PLP-dependent aspartate aminotransferase-like (Major domain)"/>
    <property type="match status" value="1"/>
</dbReference>
<dbReference type="GO" id="GO:0030170">
    <property type="term" value="F:pyridoxal phosphate binding"/>
    <property type="evidence" value="ECO:0007669"/>
    <property type="project" value="UniProtKB-UniRule"/>
</dbReference>
<dbReference type="EMBL" id="BNGU01000026">
    <property type="protein sequence ID" value="GHM59678.1"/>
    <property type="molecule type" value="Genomic_DNA"/>
</dbReference>
<accession>A0A8J3HSY3</accession>
<evidence type="ECO:0000256" key="12">
    <source>
        <dbReference type="ARBA" id="ARBA00031945"/>
    </source>
</evidence>
<dbReference type="AlphaFoldDB" id="A0A8J3HSY3"/>
<dbReference type="NCBIfam" id="TIGR01821">
    <property type="entry name" value="5aminolev_synth"/>
    <property type="match status" value="1"/>
</dbReference>
<evidence type="ECO:0000256" key="16">
    <source>
        <dbReference type="RuleBase" id="RU910713"/>
    </source>
</evidence>
<evidence type="ECO:0000256" key="7">
    <source>
        <dbReference type="ARBA" id="ARBA00022679"/>
    </source>
</evidence>
<dbReference type="SUPFAM" id="SSF53383">
    <property type="entry name" value="PLP-dependent transferases"/>
    <property type="match status" value="1"/>
</dbReference>
<proteinExistence type="inferred from homology"/>
<keyword evidence="8 15" id="KW-0663">Pyridoxal phosphate</keyword>
<evidence type="ECO:0000256" key="11">
    <source>
        <dbReference type="ARBA" id="ARBA00031691"/>
    </source>
</evidence>
<evidence type="ECO:0000256" key="10">
    <source>
        <dbReference type="ARBA" id="ARBA00023315"/>
    </source>
</evidence>
<dbReference type="GO" id="GO:0006782">
    <property type="term" value="P:protoporphyrinogen IX biosynthetic process"/>
    <property type="evidence" value="ECO:0007669"/>
    <property type="project" value="UniProtKB-UniRule"/>
</dbReference>
<feature type="domain" description="Aminotransferase class I/classII large" evidence="17">
    <location>
        <begin position="60"/>
        <end position="401"/>
    </location>
</feature>
<evidence type="ECO:0000313" key="19">
    <source>
        <dbReference type="Proteomes" id="UP000637906"/>
    </source>
</evidence>
<dbReference type="EC" id="2.3.1.37" evidence="5 16"/>
<dbReference type="PROSITE" id="PS00599">
    <property type="entry name" value="AA_TRANSFER_CLASS_2"/>
    <property type="match status" value="1"/>
</dbReference>
<protein>
    <recommendedName>
        <fullName evidence="6 16">5-aminolevulinate synthase</fullName>
        <ecNumber evidence="5 16">2.3.1.37</ecNumber>
    </recommendedName>
    <alternativeName>
        <fullName evidence="11 16">5-aminolevulinic acid synthase</fullName>
    </alternativeName>
    <alternativeName>
        <fullName evidence="12 16">Delta-ALA synthase</fullName>
    </alternativeName>
    <alternativeName>
        <fullName evidence="13 16">Delta-aminolevulinate synthase</fullName>
    </alternativeName>
</protein>
<dbReference type="InterPro" id="IPR050087">
    <property type="entry name" value="AON_synthase_class-II"/>
</dbReference>
<evidence type="ECO:0000256" key="3">
    <source>
        <dbReference type="ARBA" id="ARBA00008392"/>
    </source>
</evidence>
<keyword evidence="9 16" id="KW-0350">Heme biosynthesis</keyword>
<keyword evidence="7 16" id="KW-0808">Transferase</keyword>
<sequence length="423" mass="47213">MLSNTYLVCVTFLLLMVDYSKIFANKIKDIKDEGRYRQFIGFISSPDQLPYKIDCEHKKNVVVWCSNNYLGMGQNEKVIAAVKDSSTNIGAGGTRNISGTTKEVVELEESLADLHQKETALTFACGYLANQTTLSTLLSIIPEVVVFSDEKNHYSMIEGMKVGKSPKYIFKHNDVDDLRSKLDLVGKEVPKIIAFESIYSMDGSIAPIEQICDLAKEYNALTYLDEVHAVGMYGKHGGGIAEEYNLMDRVTVIQGTLSKAFGVMGGYIASSKDLIDVVRSFAPGFIFTTALSPILAAAARASVEHLKFSSTEREKQKEMVKKVKSSFTKAGIKFAPTETHIIPVIIGDPVLCERASKMLFNEYNIYVQHINYPTVPRGTERFRITPTPYHNDSMVEHLTSSLVKVFEELSIPLQLKNLHVEYN</sequence>
<evidence type="ECO:0000256" key="4">
    <source>
        <dbReference type="ARBA" id="ARBA00011738"/>
    </source>
</evidence>
<comment type="similarity">
    <text evidence="3 15">Belongs to the class-II pyridoxal-phosphate-dependent aminotransferase family.</text>
</comment>
<evidence type="ECO:0000313" key="18">
    <source>
        <dbReference type="EMBL" id="GHM59678.1"/>
    </source>
</evidence>
<comment type="caution">
    <text evidence="18">The sequence shown here is derived from an EMBL/GenBank/DDBJ whole genome shotgun (WGS) entry which is preliminary data.</text>
</comment>
<evidence type="ECO:0000256" key="6">
    <source>
        <dbReference type="ARBA" id="ARBA00017999"/>
    </source>
</evidence>
<dbReference type="Proteomes" id="UP000637906">
    <property type="component" value="Unassembled WGS sequence"/>
</dbReference>
<evidence type="ECO:0000256" key="5">
    <source>
        <dbReference type="ARBA" id="ARBA00013257"/>
    </source>
</evidence>
<dbReference type="PANTHER" id="PTHR13693:SF102">
    <property type="entry name" value="2-AMINO-3-KETOBUTYRATE COENZYME A LIGASE, MITOCHONDRIAL"/>
    <property type="match status" value="1"/>
</dbReference>
<dbReference type="InterPro" id="IPR010961">
    <property type="entry name" value="4pyrrol_synth_NH2levulA_synth"/>
</dbReference>
<evidence type="ECO:0000256" key="14">
    <source>
        <dbReference type="ARBA" id="ARBA00047654"/>
    </source>
</evidence>
<dbReference type="UniPathway" id="UPA00251">
    <property type="reaction ID" value="UER00375"/>
</dbReference>
<dbReference type="InterPro" id="IPR015424">
    <property type="entry name" value="PyrdxlP-dep_Trfase"/>
</dbReference>
<evidence type="ECO:0000256" key="13">
    <source>
        <dbReference type="ARBA" id="ARBA00032773"/>
    </source>
</evidence>
<evidence type="ECO:0000256" key="2">
    <source>
        <dbReference type="ARBA" id="ARBA00005029"/>
    </source>
</evidence>
<keyword evidence="10 16" id="KW-0012">Acyltransferase</keyword>
<dbReference type="InterPro" id="IPR001917">
    <property type="entry name" value="Aminotrans_II_pyridoxalP_BS"/>
</dbReference>
<reference evidence="18 19" key="1">
    <citation type="journal article" date="2021" name="Microb. Ecol.">
        <title>Candidatus Mesenet longicola: Novel Endosymbionts of Brontispa longissima that Induce Cytoplasmic Incompatibility.</title>
        <authorList>
            <person name="Takano S."/>
            <person name="Gotoh Y."/>
            <person name="Hayashi T."/>
        </authorList>
    </citation>
    <scope>NUCLEOTIDE SEQUENCE [LARGE SCALE GENOMIC DNA]</scope>
    <source>
        <strain evidence="18">L5</strain>
    </source>
</reference>
<dbReference type="InterPro" id="IPR015421">
    <property type="entry name" value="PyrdxlP-dep_Trfase_major"/>
</dbReference>
<evidence type="ECO:0000256" key="15">
    <source>
        <dbReference type="RuleBase" id="RU003693"/>
    </source>
</evidence>
<dbReference type="Gene3D" id="3.90.1150.10">
    <property type="entry name" value="Aspartate Aminotransferase, domain 1"/>
    <property type="match status" value="1"/>
</dbReference>
<gene>
    <name evidence="18" type="primary">hemA</name>
    <name evidence="18" type="ORF">sL5_06710</name>
</gene>
<dbReference type="CDD" id="cd06454">
    <property type="entry name" value="KBL_like"/>
    <property type="match status" value="1"/>
</dbReference>
<evidence type="ECO:0000259" key="17">
    <source>
        <dbReference type="Pfam" id="PF00155"/>
    </source>
</evidence>
<dbReference type="InterPro" id="IPR015422">
    <property type="entry name" value="PyrdxlP-dep_Trfase_small"/>
</dbReference>
<dbReference type="PANTHER" id="PTHR13693">
    <property type="entry name" value="CLASS II AMINOTRANSFERASE/8-AMINO-7-OXONONANOATE SYNTHASE"/>
    <property type="match status" value="1"/>
</dbReference>